<feature type="transmembrane region" description="Helical" evidence="9">
    <location>
        <begin position="96"/>
        <end position="119"/>
    </location>
</feature>
<feature type="transmembrane region" description="Helical" evidence="9">
    <location>
        <begin position="370"/>
        <end position="397"/>
    </location>
</feature>
<keyword evidence="7" id="KW-0406">Ion transport</keyword>
<evidence type="ECO:0000256" key="7">
    <source>
        <dbReference type="ARBA" id="ARBA00023065"/>
    </source>
</evidence>
<accession>A0A3R7I8Q4</accession>
<feature type="transmembrane region" description="Helical" evidence="9">
    <location>
        <begin position="336"/>
        <end position="358"/>
    </location>
</feature>
<dbReference type="PANTHER" id="PTHR32507">
    <property type="entry name" value="NA(+)/H(+) ANTIPORTER 1"/>
    <property type="match status" value="1"/>
</dbReference>
<feature type="transmembrane region" description="Helical" evidence="9">
    <location>
        <begin position="32"/>
        <end position="51"/>
    </location>
</feature>
<protein>
    <submittedName>
        <fullName evidence="11">Sodium:proton exchanger</fullName>
    </submittedName>
</protein>
<name>A0A3R7I8Q4_9ACTN</name>
<evidence type="ECO:0000256" key="6">
    <source>
        <dbReference type="ARBA" id="ARBA00022989"/>
    </source>
</evidence>
<evidence type="ECO:0000256" key="9">
    <source>
        <dbReference type="SAM" id="Phobius"/>
    </source>
</evidence>
<feature type="transmembrane region" description="Helical" evidence="9">
    <location>
        <begin position="306"/>
        <end position="324"/>
    </location>
</feature>
<feature type="transmembrane region" description="Helical" evidence="9">
    <location>
        <begin position="250"/>
        <end position="269"/>
    </location>
</feature>
<evidence type="ECO:0000256" key="3">
    <source>
        <dbReference type="ARBA" id="ARBA00022449"/>
    </source>
</evidence>
<dbReference type="GO" id="GO:1902600">
    <property type="term" value="P:proton transmembrane transport"/>
    <property type="evidence" value="ECO:0007669"/>
    <property type="project" value="InterPro"/>
</dbReference>
<evidence type="ECO:0000259" key="10">
    <source>
        <dbReference type="Pfam" id="PF00999"/>
    </source>
</evidence>
<comment type="caution">
    <text evidence="11">The sequence shown here is derived from an EMBL/GenBank/DDBJ whole genome shotgun (WGS) entry which is preliminary data.</text>
</comment>
<evidence type="ECO:0000256" key="2">
    <source>
        <dbReference type="ARBA" id="ARBA00022448"/>
    </source>
</evidence>
<evidence type="ECO:0000256" key="8">
    <source>
        <dbReference type="ARBA" id="ARBA00023136"/>
    </source>
</evidence>
<feature type="transmembrane region" description="Helical" evidence="9">
    <location>
        <begin position="224"/>
        <end position="244"/>
    </location>
</feature>
<evidence type="ECO:0000313" key="12">
    <source>
        <dbReference type="Proteomes" id="UP000028058"/>
    </source>
</evidence>
<keyword evidence="8 9" id="KW-0472">Membrane</keyword>
<dbReference type="AlphaFoldDB" id="A0A3R7I8Q4"/>
<gene>
    <name evidence="11" type="ORF">SFRA_014085</name>
</gene>
<sequence length="423" mass="43900">MRVLDLLLTITGVLALAVAAGSALIHRLPLSGPLLALLTGILFGPEVLGVVDLPTVVEGHKELHEFSRLLLALSVMAVALRYPFRAARSRVRPVAVLLVVAMAGMALLTTAVSAAALGVGLGTAVLLGAALCPTDPVLASSVVTGEPAEKGITERTRQLLSLESGSNDGLALPLVLAAVAIAGPLSGTDALLESLWQVLGAVVLGAAAGLLAGRALRRAEREGAVGSGPLLLYTLLLALVLLGASGLLRLDGILTVFTGGLAFNATSSARDRTEEDKVDEAVNRLLVLPLFTVLGAMIPWREWGELGWWRAVLLVLGVLLLRRLPVLLALKRPLRLTWRGAVFLGWFGPIGVSALFYLTLEAHRLGADPVVLAAGTLVVAASTVAHGVTTAPGLALYRKAARCGPGDRGCPEPDLNRHGLLGQ</sequence>
<feature type="transmembrane region" description="Helical" evidence="9">
    <location>
        <begin position="66"/>
        <end position="84"/>
    </location>
</feature>
<comment type="subcellular location">
    <subcellularLocation>
        <location evidence="1">Cell membrane</location>
        <topology evidence="1">Multi-pass membrane protein</topology>
    </subcellularLocation>
</comment>
<keyword evidence="12" id="KW-1185">Reference proteome</keyword>
<dbReference type="Gene3D" id="1.20.1530.20">
    <property type="match status" value="1"/>
</dbReference>
<dbReference type="GO" id="GO:0005886">
    <property type="term" value="C:plasma membrane"/>
    <property type="evidence" value="ECO:0007669"/>
    <property type="project" value="UniProtKB-SubCell"/>
</dbReference>
<dbReference type="Proteomes" id="UP000028058">
    <property type="component" value="Unassembled WGS sequence"/>
</dbReference>
<proteinExistence type="predicted"/>
<organism evidence="11 12">
    <name type="scientific">Streptomyces xinghaiensis</name>
    <dbReference type="NCBI Taxonomy" id="1038928"/>
    <lineage>
        <taxon>Bacteria</taxon>
        <taxon>Bacillati</taxon>
        <taxon>Actinomycetota</taxon>
        <taxon>Actinomycetes</taxon>
        <taxon>Kitasatosporales</taxon>
        <taxon>Streptomycetaceae</taxon>
        <taxon>Streptomyces</taxon>
    </lineage>
</organism>
<dbReference type="GO" id="GO:0015297">
    <property type="term" value="F:antiporter activity"/>
    <property type="evidence" value="ECO:0007669"/>
    <property type="project" value="UniProtKB-KW"/>
</dbReference>
<dbReference type="PANTHER" id="PTHR32507:SF8">
    <property type="entry name" value="CNH1P"/>
    <property type="match status" value="1"/>
</dbReference>
<keyword evidence="3" id="KW-0050">Antiport</keyword>
<feature type="domain" description="Cation/H+ exchanger transmembrane" evidence="10">
    <location>
        <begin position="17"/>
        <end position="393"/>
    </location>
</feature>
<keyword evidence="4" id="KW-1003">Cell membrane</keyword>
<evidence type="ECO:0000256" key="1">
    <source>
        <dbReference type="ARBA" id="ARBA00004651"/>
    </source>
</evidence>
<keyword evidence="6 9" id="KW-1133">Transmembrane helix</keyword>
<evidence type="ECO:0000256" key="5">
    <source>
        <dbReference type="ARBA" id="ARBA00022692"/>
    </source>
</evidence>
<evidence type="ECO:0000256" key="4">
    <source>
        <dbReference type="ARBA" id="ARBA00022475"/>
    </source>
</evidence>
<feature type="transmembrane region" description="Helical" evidence="9">
    <location>
        <begin position="281"/>
        <end position="300"/>
    </location>
</feature>
<dbReference type="InterPro" id="IPR006153">
    <property type="entry name" value="Cation/H_exchanger_TM"/>
</dbReference>
<dbReference type="EMBL" id="JNAD02000005">
    <property type="protein sequence ID" value="RKM96158.1"/>
    <property type="molecule type" value="Genomic_DNA"/>
</dbReference>
<feature type="transmembrane region" description="Helical" evidence="9">
    <location>
        <begin position="6"/>
        <end position="25"/>
    </location>
</feature>
<dbReference type="OrthoDB" id="4174405at2"/>
<keyword evidence="2" id="KW-0813">Transport</keyword>
<feature type="transmembrane region" description="Helical" evidence="9">
    <location>
        <begin position="194"/>
        <end position="212"/>
    </location>
</feature>
<dbReference type="InterPro" id="IPR038770">
    <property type="entry name" value="Na+/solute_symporter_sf"/>
</dbReference>
<dbReference type="Pfam" id="PF00999">
    <property type="entry name" value="Na_H_Exchanger"/>
    <property type="match status" value="1"/>
</dbReference>
<keyword evidence="5 9" id="KW-0812">Transmembrane</keyword>
<reference evidence="11 12" key="1">
    <citation type="journal article" date="2014" name="Genome Announc.">
        <title>Draft Genome Sequence of Streptomyces fradiae ATCC 19609, a Strain Highly Sensitive to Antibiotics.</title>
        <authorList>
            <person name="Bekker O.B."/>
            <person name="Klimina K.M."/>
            <person name="Vatlin A.A."/>
            <person name="Zakharevich N.V."/>
            <person name="Kasianov A.S."/>
            <person name="Danilenko V.N."/>
        </authorList>
    </citation>
    <scope>NUCLEOTIDE SEQUENCE [LARGE SCALE GENOMIC DNA]</scope>
    <source>
        <strain evidence="11 12">ATCC 19609</strain>
    </source>
</reference>
<evidence type="ECO:0000313" key="11">
    <source>
        <dbReference type="EMBL" id="RKM96158.1"/>
    </source>
</evidence>